<comment type="similarity">
    <text evidence="1 7 8">Belongs to the universal ribosomal protein uL11 family.</text>
</comment>
<comment type="function">
    <text evidence="7 9">Forms part of the ribosomal stalk which helps the ribosome interact with GTP-bound translation factors.</text>
</comment>
<comment type="subunit">
    <text evidence="7">Part of the ribosomal stalk of the 50S ribosomal subunit. Interacts with L10 and the large rRNA to form the base of the stalk. L10 forms an elongated spine to which L12 dimers bind in a sequential fashion forming a multimeric L10(L12)X complex.</text>
</comment>
<dbReference type="Proteomes" id="UP000710385">
    <property type="component" value="Unassembled WGS sequence"/>
</dbReference>
<proteinExistence type="inferred from homology"/>
<comment type="PTM">
    <text evidence="7 9">One or more lysine residues are methylated.</text>
</comment>
<evidence type="ECO:0000256" key="2">
    <source>
        <dbReference type="ARBA" id="ARBA00022481"/>
    </source>
</evidence>
<evidence type="ECO:0000256" key="6">
    <source>
        <dbReference type="ARBA" id="ARBA00023274"/>
    </source>
</evidence>
<dbReference type="InterPro" id="IPR036769">
    <property type="entry name" value="Ribosomal_uL11_C_sf"/>
</dbReference>
<sequence length="140" mass="15159">MAKKVKTLVKLQIKGGEATPAPPVGTALGPHGIQIAEFCKQFNDRTKDRRGEVVPALMTIYEDRSFDFILKTAPVPEMLKKAAGIQKGSGKPLAEKVGTVTKAQIREIAEKKMPDLNCHTIESAMSQVEGTARQMGLTVV</sequence>
<reference evidence="12" key="1">
    <citation type="submission" date="2020-05" db="EMBL/GenBank/DDBJ databases">
        <title>High-Quality Genomes of Partial-Nitritation/Anammox System by Hierarchical Clustering Based Hybrid Assembly.</title>
        <authorList>
            <person name="Liu L."/>
            <person name="Wang Y."/>
            <person name="Che Y."/>
            <person name="Chen Y."/>
            <person name="Xia Y."/>
            <person name="Luo R."/>
            <person name="Cheng S.H."/>
            <person name="Zheng C."/>
            <person name="Zhang T."/>
        </authorList>
    </citation>
    <scope>NUCLEOTIDE SEQUENCE</scope>
    <source>
        <strain evidence="12">H1_PAT1</strain>
    </source>
</reference>
<dbReference type="HAMAP" id="MF_00736">
    <property type="entry name" value="Ribosomal_uL11"/>
    <property type="match status" value="1"/>
</dbReference>
<evidence type="ECO:0000256" key="3">
    <source>
        <dbReference type="ARBA" id="ARBA00022730"/>
    </source>
</evidence>
<dbReference type="InterPro" id="IPR020783">
    <property type="entry name" value="Ribosomal_uL11_C"/>
</dbReference>
<organism evidence="12 13">
    <name type="scientific">candidate division WWE3 bacterium</name>
    <dbReference type="NCBI Taxonomy" id="2053526"/>
    <lineage>
        <taxon>Bacteria</taxon>
        <taxon>Katanobacteria</taxon>
    </lineage>
</organism>
<feature type="domain" description="Large ribosomal subunit protein uL11 N-terminal" evidence="11">
    <location>
        <begin position="9"/>
        <end position="66"/>
    </location>
</feature>
<evidence type="ECO:0000313" key="12">
    <source>
        <dbReference type="EMBL" id="MBE7525400.1"/>
    </source>
</evidence>
<dbReference type="EMBL" id="JABTTY010000001">
    <property type="protein sequence ID" value="MBE7525400.1"/>
    <property type="molecule type" value="Genomic_DNA"/>
</dbReference>
<name>A0A928Y501_UNCKA</name>
<keyword evidence="2 7" id="KW-0488">Methylation</keyword>
<gene>
    <name evidence="7 12" type="primary">rplK</name>
    <name evidence="12" type="ORF">HS096_03375</name>
</gene>
<keyword evidence="3 7" id="KW-0699">rRNA-binding</keyword>
<evidence type="ECO:0000256" key="4">
    <source>
        <dbReference type="ARBA" id="ARBA00022884"/>
    </source>
</evidence>
<dbReference type="SMART" id="SM00649">
    <property type="entry name" value="RL11"/>
    <property type="match status" value="1"/>
</dbReference>
<dbReference type="Gene3D" id="3.30.1550.10">
    <property type="entry name" value="Ribosomal protein L11/L12, N-terminal domain"/>
    <property type="match status" value="1"/>
</dbReference>
<dbReference type="NCBIfam" id="TIGR01632">
    <property type="entry name" value="L11_bact"/>
    <property type="match status" value="1"/>
</dbReference>
<evidence type="ECO:0000256" key="5">
    <source>
        <dbReference type="ARBA" id="ARBA00022980"/>
    </source>
</evidence>
<evidence type="ECO:0000256" key="8">
    <source>
        <dbReference type="RuleBase" id="RU003978"/>
    </source>
</evidence>
<evidence type="ECO:0000256" key="7">
    <source>
        <dbReference type="HAMAP-Rule" id="MF_00736"/>
    </source>
</evidence>
<feature type="domain" description="Large ribosomal subunit protein uL11 C-terminal" evidence="10">
    <location>
        <begin position="71"/>
        <end position="139"/>
    </location>
</feature>
<dbReference type="AlphaFoldDB" id="A0A928Y501"/>
<dbReference type="SUPFAM" id="SSF54747">
    <property type="entry name" value="Ribosomal L11/L12e N-terminal domain"/>
    <property type="match status" value="1"/>
</dbReference>
<dbReference type="GO" id="GO:0070180">
    <property type="term" value="F:large ribosomal subunit rRNA binding"/>
    <property type="evidence" value="ECO:0007669"/>
    <property type="project" value="UniProtKB-UniRule"/>
</dbReference>
<evidence type="ECO:0000259" key="10">
    <source>
        <dbReference type="Pfam" id="PF00298"/>
    </source>
</evidence>
<dbReference type="GO" id="GO:0003735">
    <property type="term" value="F:structural constituent of ribosome"/>
    <property type="evidence" value="ECO:0007669"/>
    <property type="project" value="InterPro"/>
</dbReference>
<dbReference type="InterPro" id="IPR000911">
    <property type="entry name" value="Ribosomal_uL11"/>
</dbReference>
<dbReference type="SUPFAM" id="SSF46906">
    <property type="entry name" value="Ribosomal protein L11, C-terminal domain"/>
    <property type="match status" value="1"/>
</dbReference>
<keyword evidence="6 7" id="KW-0687">Ribonucleoprotein</keyword>
<dbReference type="InterPro" id="IPR006519">
    <property type="entry name" value="Ribosomal_uL11_bac-typ"/>
</dbReference>
<evidence type="ECO:0000313" key="13">
    <source>
        <dbReference type="Proteomes" id="UP000710385"/>
    </source>
</evidence>
<evidence type="ECO:0000259" key="11">
    <source>
        <dbReference type="Pfam" id="PF03946"/>
    </source>
</evidence>
<dbReference type="InterPro" id="IPR020784">
    <property type="entry name" value="Ribosomal_uL11_N"/>
</dbReference>
<dbReference type="Pfam" id="PF03946">
    <property type="entry name" value="Ribosomal_L11_N"/>
    <property type="match status" value="1"/>
</dbReference>
<accession>A0A928Y501</accession>
<dbReference type="Gene3D" id="1.10.10.250">
    <property type="entry name" value="Ribosomal protein L11, C-terminal domain"/>
    <property type="match status" value="1"/>
</dbReference>
<evidence type="ECO:0000256" key="9">
    <source>
        <dbReference type="RuleBase" id="RU003979"/>
    </source>
</evidence>
<dbReference type="GO" id="GO:0006412">
    <property type="term" value="P:translation"/>
    <property type="evidence" value="ECO:0007669"/>
    <property type="project" value="UniProtKB-UniRule"/>
</dbReference>
<keyword evidence="4 7" id="KW-0694">RNA-binding</keyword>
<keyword evidence="5 7" id="KW-0689">Ribosomal protein</keyword>
<protein>
    <recommendedName>
        <fullName evidence="7">Large ribosomal subunit protein uL11</fullName>
    </recommendedName>
</protein>
<dbReference type="FunFam" id="3.30.1550.10:FF:000006">
    <property type="entry name" value="50S ribosomal protein L11"/>
    <property type="match status" value="1"/>
</dbReference>
<comment type="caution">
    <text evidence="12">The sequence shown here is derived from an EMBL/GenBank/DDBJ whole genome shotgun (WGS) entry which is preliminary data.</text>
</comment>
<evidence type="ECO:0000256" key="1">
    <source>
        <dbReference type="ARBA" id="ARBA00010537"/>
    </source>
</evidence>
<dbReference type="Pfam" id="PF00298">
    <property type="entry name" value="Ribosomal_L11"/>
    <property type="match status" value="1"/>
</dbReference>
<dbReference type="PANTHER" id="PTHR11661:SF1">
    <property type="entry name" value="LARGE RIBOSOMAL SUBUNIT PROTEIN UL11M"/>
    <property type="match status" value="1"/>
</dbReference>
<dbReference type="FunFam" id="1.10.10.250:FF:000001">
    <property type="entry name" value="50S ribosomal protein L11"/>
    <property type="match status" value="1"/>
</dbReference>
<dbReference type="CDD" id="cd00349">
    <property type="entry name" value="Ribosomal_L11"/>
    <property type="match status" value="1"/>
</dbReference>
<dbReference type="GO" id="GO:0022625">
    <property type="term" value="C:cytosolic large ribosomal subunit"/>
    <property type="evidence" value="ECO:0007669"/>
    <property type="project" value="TreeGrafter"/>
</dbReference>
<dbReference type="PANTHER" id="PTHR11661">
    <property type="entry name" value="60S RIBOSOMAL PROTEIN L12"/>
    <property type="match status" value="1"/>
</dbReference>
<dbReference type="InterPro" id="IPR036796">
    <property type="entry name" value="Ribosomal_uL11_N_sf"/>
</dbReference>